<evidence type="ECO:0000259" key="3">
    <source>
        <dbReference type="PROSITE" id="PS51464"/>
    </source>
</evidence>
<evidence type="ECO:0000256" key="1">
    <source>
        <dbReference type="ARBA" id="ARBA00010523"/>
    </source>
</evidence>
<dbReference type="AlphaFoldDB" id="A0A8J7WLC2"/>
<sequence>MELHEELLSDAEAAERADHGGTLRLIAATGARIRRAAALREIDSVADTALRDLAAEGRPRALIVLGYGTGATVARLLTAVAGAAATVPIVPVPGPALPGWVGPLDLVVVASTAGRAPEIAAALAEAGRRGSRIVVAAPPSSPIGVLCTQVRGTLIPMADDVAPVWSRLWSVAVPTLMAAELAGVIPAQRYDAAASAADEAAIRCRPSQEPFVNPAKEIALRLAESMPAVWASGQIAAVAAERLADQAALRAGIPVIHAALPDLGRGQLGLVDGLYAAGADDLFRDPFEDGAGKNAAVVLFGEAEVDPRLGVVESLVRDRGIAVTTVTAQQPDALSRAADLIAVADFAAAYLALLMGIGPDQGRTIDEYRLRTAQ</sequence>
<comment type="caution">
    <text evidence="4">The sequence shown here is derived from an EMBL/GenBank/DDBJ whole genome shotgun (WGS) entry which is preliminary data.</text>
</comment>
<evidence type="ECO:0000313" key="5">
    <source>
        <dbReference type="Proteomes" id="UP000677913"/>
    </source>
</evidence>
<dbReference type="GO" id="GO:0004347">
    <property type="term" value="F:glucose-6-phosphate isomerase activity"/>
    <property type="evidence" value="ECO:0007669"/>
    <property type="project" value="InterPro"/>
</dbReference>
<dbReference type="Gene3D" id="3.40.50.10490">
    <property type="entry name" value="Glucose-6-phosphate isomerase like protein, domain 1"/>
    <property type="match status" value="2"/>
</dbReference>
<dbReference type="SUPFAM" id="SSF53697">
    <property type="entry name" value="SIS domain"/>
    <property type="match status" value="1"/>
</dbReference>
<dbReference type="EMBL" id="JAGSXH010000051">
    <property type="protein sequence ID" value="MBS2964451.1"/>
    <property type="molecule type" value="Genomic_DNA"/>
</dbReference>
<feature type="domain" description="SIS" evidence="3">
    <location>
        <begin position="50"/>
        <end position="192"/>
    </location>
</feature>
<dbReference type="InterPro" id="IPR019490">
    <property type="entry name" value="Glu6P/Mann6P_isomerase_C"/>
</dbReference>
<dbReference type="InterPro" id="IPR046348">
    <property type="entry name" value="SIS_dom_sf"/>
</dbReference>
<protein>
    <recommendedName>
        <fullName evidence="3">SIS domain-containing protein</fullName>
    </recommendedName>
</protein>
<comment type="similarity">
    <text evidence="1">Belongs to the PGI/PMI family.</text>
</comment>
<dbReference type="PROSITE" id="PS51464">
    <property type="entry name" value="SIS"/>
    <property type="match status" value="1"/>
</dbReference>
<gene>
    <name evidence="4" type="ORF">KGA66_15445</name>
</gene>
<dbReference type="GO" id="GO:0005975">
    <property type="term" value="P:carbohydrate metabolic process"/>
    <property type="evidence" value="ECO:0007669"/>
    <property type="project" value="InterPro"/>
</dbReference>
<evidence type="ECO:0000313" key="4">
    <source>
        <dbReference type="EMBL" id="MBS2964451.1"/>
    </source>
</evidence>
<dbReference type="Pfam" id="PF10432">
    <property type="entry name" value="bact-PGI_C"/>
    <property type="match status" value="1"/>
</dbReference>
<reference evidence="4" key="1">
    <citation type="submission" date="2021-04" db="EMBL/GenBank/DDBJ databases">
        <title>Genome based classification of Actinospica acidithermotolerans sp. nov., an actinobacterium isolated from an Indonesian hot spring.</title>
        <authorList>
            <person name="Kusuma A.B."/>
            <person name="Putra K.E."/>
            <person name="Nafisah S."/>
            <person name="Loh J."/>
            <person name="Nouioui I."/>
            <person name="Goodfellow M."/>
        </authorList>
    </citation>
    <scope>NUCLEOTIDE SEQUENCE</scope>
    <source>
        <strain evidence="4">DSM 45618</strain>
    </source>
</reference>
<proteinExistence type="inferred from homology"/>
<dbReference type="GO" id="GO:0004476">
    <property type="term" value="F:mannose-6-phosphate isomerase activity"/>
    <property type="evidence" value="ECO:0007669"/>
    <property type="project" value="InterPro"/>
</dbReference>
<dbReference type="GO" id="GO:1901135">
    <property type="term" value="P:carbohydrate derivative metabolic process"/>
    <property type="evidence" value="ECO:0007669"/>
    <property type="project" value="InterPro"/>
</dbReference>
<dbReference type="GO" id="GO:0097367">
    <property type="term" value="F:carbohydrate derivative binding"/>
    <property type="evidence" value="ECO:0007669"/>
    <property type="project" value="InterPro"/>
</dbReference>
<organism evidence="4 5">
    <name type="scientific">Actinocrinis puniceicyclus</name>
    <dbReference type="NCBI Taxonomy" id="977794"/>
    <lineage>
        <taxon>Bacteria</taxon>
        <taxon>Bacillati</taxon>
        <taxon>Actinomycetota</taxon>
        <taxon>Actinomycetes</taxon>
        <taxon>Catenulisporales</taxon>
        <taxon>Actinospicaceae</taxon>
        <taxon>Actinocrinis</taxon>
    </lineage>
</organism>
<evidence type="ECO:0000256" key="2">
    <source>
        <dbReference type="ARBA" id="ARBA00023235"/>
    </source>
</evidence>
<dbReference type="InterPro" id="IPR001347">
    <property type="entry name" value="SIS_dom"/>
</dbReference>
<dbReference type="RefSeq" id="WP_211468817.1">
    <property type="nucleotide sequence ID" value="NZ_JAGSXH010000051.1"/>
</dbReference>
<keyword evidence="5" id="KW-1185">Reference proteome</keyword>
<keyword evidence="2" id="KW-0413">Isomerase</keyword>
<accession>A0A8J7WLC2</accession>
<dbReference type="Proteomes" id="UP000677913">
    <property type="component" value="Unassembled WGS sequence"/>
</dbReference>
<name>A0A8J7WLC2_9ACTN</name>